<keyword evidence="2" id="KW-1185">Reference proteome</keyword>
<comment type="caution">
    <text evidence="1">The sequence shown here is derived from an EMBL/GenBank/DDBJ whole genome shotgun (WGS) entry which is preliminary data.</text>
</comment>
<proteinExistence type="predicted"/>
<sequence>MNIRAALLVFLVLALACTLAGAAPAMPGHLDVANAGHQMRPRQAAGHSSIVVQGSAGININIGLTHQQADQMLCLINQRRAREKLPPLAIHPDLM</sequence>
<accession>A0ACC1HSJ3</accession>
<reference evidence="1" key="1">
    <citation type="submission" date="2022-06" db="EMBL/GenBank/DDBJ databases">
        <title>Phylogenomic reconstructions and comparative analyses of Kickxellomycotina fungi.</title>
        <authorList>
            <person name="Reynolds N.K."/>
            <person name="Stajich J.E."/>
            <person name="Barry K."/>
            <person name="Grigoriev I.V."/>
            <person name="Crous P."/>
            <person name="Smith M.E."/>
        </authorList>
    </citation>
    <scope>NUCLEOTIDE SEQUENCE</scope>
    <source>
        <strain evidence="1">RSA 2271</strain>
    </source>
</reference>
<name>A0ACC1HSJ3_9FUNG</name>
<organism evidence="1 2">
    <name type="scientific">Spiromyces aspiralis</name>
    <dbReference type="NCBI Taxonomy" id="68401"/>
    <lineage>
        <taxon>Eukaryota</taxon>
        <taxon>Fungi</taxon>
        <taxon>Fungi incertae sedis</taxon>
        <taxon>Zoopagomycota</taxon>
        <taxon>Kickxellomycotina</taxon>
        <taxon>Kickxellomycetes</taxon>
        <taxon>Kickxellales</taxon>
        <taxon>Kickxellaceae</taxon>
        <taxon>Spiromyces</taxon>
    </lineage>
</organism>
<protein>
    <submittedName>
        <fullName evidence="1">Uncharacterized protein</fullName>
    </submittedName>
</protein>
<dbReference type="Proteomes" id="UP001145114">
    <property type="component" value="Unassembled WGS sequence"/>
</dbReference>
<gene>
    <name evidence="1" type="ORF">EV182_002101</name>
</gene>
<evidence type="ECO:0000313" key="1">
    <source>
        <dbReference type="EMBL" id="KAJ1679417.1"/>
    </source>
</evidence>
<evidence type="ECO:0000313" key="2">
    <source>
        <dbReference type="Proteomes" id="UP001145114"/>
    </source>
</evidence>
<feature type="non-terminal residue" evidence="1">
    <location>
        <position position="95"/>
    </location>
</feature>
<dbReference type="EMBL" id="JAMZIH010000398">
    <property type="protein sequence ID" value="KAJ1679417.1"/>
    <property type="molecule type" value="Genomic_DNA"/>
</dbReference>